<keyword evidence="1" id="KW-0472">Membrane</keyword>
<name>A0ABY1PGJ3_9FLAO</name>
<accession>A0ABY1PGJ3</accession>
<keyword evidence="1" id="KW-0812">Transmembrane</keyword>
<sequence length="126" mass="14108">MKFSKLLSIISGFGTIGLLSSVLAKIQGYVFPESLALFNNYITGSHDIVQYLIKLFCVYLSCFIGGFVCGLLKGARTETLIMAGCIVMVIGWLWLSVGQSVWFWTLLIFGVFPFSFFGNRSYFSRK</sequence>
<reference evidence="2 3" key="1">
    <citation type="submission" date="2017-05" db="EMBL/GenBank/DDBJ databases">
        <authorList>
            <person name="Varghese N."/>
            <person name="Submissions S."/>
        </authorList>
    </citation>
    <scope>NUCLEOTIDE SEQUENCE [LARGE SCALE GENOMIC DNA]</scope>
    <source>
        <strain evidence="2 3">DSM 28214</strain>
    </source>
</reference>
<evidence type="ECO:0000256" key="1">
    <source>
        <dbReference type="SAM" id="Phobius"/>
    </source>
</evidence>
<keyword evidence="3" id="KW-1185">Reference proteome</keyword>
<dbReference type="Proteomes" id="UP001157960">
    <property type="component" value="Unassembled WGS sequence"/>
</dbReference>
<organism evidence="2 3">
    <name type="scientific">Chryseobacterium profundimaris</name>
    <dbReference type="NCBI Taxonomy" id="1387275"/>
    <lineage>
        <taxon>Bacteria</taxon>
        <taxon>Pseudomonadati</taxon>
        <taxon>Bacteroidota</taxon>
        <taxon>Flavobacteriia</taxon>
        <taxon>Flavobacteriales</taxon>
        <taxon>Weeksellaceae</taxon>
        <taxon>Chryseobacterium group</taxon>
        <taxon>Chryseobacterium</taxon>
    </lineage>
</organism>
<comment type="caution">
    <text evidence="2">The sequence shown here is derived from an EMBL/GenBank/DDBJ whole genome shotgun (WGS) entry which is preliminary data.</text>
</comment>
<dbReference type="EMBL" id="FXTZ01000016">
    <property type="protein sequence ID" value="SMP33594.1"/>
    <property type="molecule type" value="Genomic_DNA"/>
</dbReference>
<proteinExistence type="predicted"/>
<keyword evidence="1" id="KW-1133">Transmembrane helix</keyword>
<evidence type="ECO:0000313" key="2">
    <source>
        <dbReference type="EMBL" id="SMP33594.1"/>
    </source>
</evidence>
<evidence type="ECO:0000313" key="3">
    <source>
        <dbReference type="Proteomes" id="UP001157960"/>
    </source>
</evidence>
<feature type="transmembrane region" description="Helical" evidence="1">
    <location>
        <begin position="79"/>
        <end position="95"/>
    </location>
</feature>
<feature type="transmembrane region" description="Helical" evidence="1">
    <location>
        <begin position="101"/>
        <end position="118"/>
    </location>
</feature>
<feature type="transmembrane region" description="Helical" evidence="1">
    <location>
        <begin position="48"/>
        <end position="72"/>
    </location>
</feature>
<protein>
    <submittedName>
        <fullName evidence="2">Uncharacterized protein</fullName>
    </submittedName>
</protein>
<dbReference type="RefSeq" id="WP_283423579.1">
    <property type="nucleotide sequence ID" value="NZ_FXTZ01000016.1"/>
</dbReference>
<gene>
    <name evidence="2" type="ORF">SAMN06264346_11645</name>
</gene>